<evidence type="ECO:0000313" key="2">
    <source>
        <dbReference type="EMBL" id="GFU00158.1"/>
    </source>
</evidence>
<evidence type="ECO:0000256" key="1">
    <source>
        <dbReference type="SAM" id="MobiDB-lite"/>
    </source>
</evidence>
<sequence length="221" mass="25018">MKNNPNQTFKKKEEFRKPFPIKKSLPVGGSYDNHSQGPSRTVPRFPSSRTERRKPIQCYGCGTPRVIKSKCPTCTRVNETETAVNCMTLFNLHSKSDPSSLIVLRIFGEKIAVCAYTGASHTIVGEKLFKFLQEQDTIFANKIISFMRADGIQQTITTLSAVVNLYIEGKVIPTEFLVLPEAKGNKTLLERDFLNAAVIVLDVQGGKWYFLENPRKQYEFF</sequence>
<gene>
    <name evidence="2" type="primary">AVEN_222096_1</name>
    <name evidence="2" type="ORF">NPIL_113121</name>
</gene>
<organism evidence="2 3">
    <name type="scientific">Nephila pilipes</name>
    <name type="common">Giant wood spider</name>
    <name type="synonym">Nephila maculata</name>
    <dbReference type="NCBI Taxonomy" id="299642"/>
    <lineage>
        <taxon>Eukaryota</taxon>
        <taxon>Metazoa</taxon>
        <taxon>Ecdysozoa</taxon>
        <taxon>Arthropoda</taxon>
        <taxon>Chelicerata</taxon>
        <taxon>Arachnida</taxon>
        <taxon>Araneae</taxon>
        <taxon>Araneomorphae</taxon>
        <taxon>Entelegynae</taxon>
        <taxon>Araneoidea</taxon>
        <taxon>Nephilidae</taxon>
        <taxon>Nephila</taxon>
    </lineage>
</organism>
<dbReference type="Proteomes" id="UP000887013">
    <property type="component" value="Unassembled WGS sequence"/>
</dbReference>
<dbReference type="EMBL" id="BMAW01027065">
    <property type="protein sequence ID" value="GFU00158.1"/>
    <property type="molecule type" value="Genomic_DNA"/>
</dbReference>
<dbReference type="OrthoDB" id="6436563at2759"/>
<dbReference type="Gene3D" id="2.40.70.10">
    <property type="entry name" value="Acid Proteases"/>
    <property type="match status" value="1"/>
</dbReference>
<reference evidence="2" key="1">
    <citation type="submission" date="2020-08" db="EMBL/GenBank/DDBJ databases">
        <title>Multicomponent nature underlies the extraordinary mechanical properties of spider dragline silk.</title>
        <authorList>
            <person name="Kono N."/>
            <person name="Nakamura H."/>
            <person name="Mori M."/>
            <person name="Yoshida Y."/>
            <person name="Ohtoshi R."/>
            <person name="Malay A.D."/>
            <person name="Moran D.A.P."/>
            <person name="Tomita M."/>
            <person name="Numata K."/>
            <person name="Arakawa K."/>
        </authorList>
    </citation>
    <scope>NUCLEOTIDE SEQUENCE</scope>
</reference>
<evidence type="ECO:0000313" key="3">
    <source>
        <dbReference type="Proteomes" id="UP000887013"/>
    </source>
</evidence>
<keyword evidence="3" id="KW-1185">Reference proteome</keyword>
<dbReference type="InterPro" id="IPR021109">
    <property type="entry name" value="Peptidase_aspartic_dom_sf"/>
</dbReference>
<proteinExistence type="predicted"/>
<accession>A0A8X6Q3H3</accession>
<comment type="caution">
    <text evidence="2">The sequence shown here is derived from an EMBL/GenBank/DDBJ whole genome shotgun (WGS) entry which is preliminary data.</text>
</comment>
<feature type="region of interest" description="Disordered" evidence="1">
    <location>
        <begin position="1"/>
        <end position="51"/>
    </location>
</feature>
<name>A0A8X6Q3H3_NEPPI</name>
<protein>
    <submittedName>
        <fullName evidence="2">Uncharacterized protein</fullName>
    </submittedName>
</protein>
<dbReference type="AlphaFoldDB" id="A0A8X6Q3H3"/>